<evidence type="ECO:0000256" key="1">
    <source>
        <dbReference type="SAM" id="MobiDB-lite"/>
    </source>
</evidence>
<reference evidence="2" key="2">
    <citation type="submission" date="2025-09" db="UniProtKB">
        <authorList>
            <consortium name="Ensembl"/>
        </authorList>
    </citation>
    <scope>IDENTIFICATION</scope>
</reference>
<feature type="region of interest" description="Disordered" evidence="1">
    <location>
        <begin position="124"/>
        <end position="178"/>
    </location>
</feature>
<dbReference type="Proteomes" id="UP000233040">
    <property type="component" value="Unassembled WGS sequence"/>
</dbReference>
<organism evidence="2 3">
    <name type="scientific">Cebus imitator</name>
    <name type="common">Panamanian white-faced capuchin</name>
    <name type="synonym">Cebus capucinus imitator</name>
    <dbReference type="NCBI Taxonomy" id="2715852"/>
    <lineage>
        <taxon>Eukaryota</taxon>
        <taxon>Metazoa</taxon>
        <taxon>Chordata</taxon>
        <taxon>Craniata</taxon>
        <taxon>Vertebrata</taxon>
        <taxon>Euteleostomi</taxon>
        <taxon>Mammalia</taxon>
        <taxon>Eutheria</taxon>
        <taxon>Euarchontoglires</taxon>
        <taxon>Primates</taxon>
        <taxon>Haplorrhini</taxon>
        <taxon>Platyrrhini</taxon>
        <taxon>Cebidae</taxon>
        <taxon>Cebinae</taxon>
        <taxon>Cebus</taxon>
    </lineage>
</organism>
<accession>A0A2K5R874</accession>
<name>A0A2K5R874_CEBIM</name>
<feature type="region of interest" description="Disordered" evidence="1">
    <location>
        <begin position="1"/>
        <end position="112"/>
    </location>
</feature>
<evidence type="ECO:0000313" key="3">
    <source>
        <dbReference type="Proteomes" id="UP000233040"/>
    </source>
</evidence>
<dbReference type="Ensembl" id="ENSCCAT00000041818.1">
    <property type="protein sequence ID" value="ENSCCAP00000024305.1"/>
    <property type="gene ID" value="ENSCCAG00000029940.1"/>
</dbReference>
<dbReference type="OMA" id="CWCWRRL"/>
<dbReference type="GeneTree" id="ENSGT00910000147125"/>
<feature type="compositionally biased region" description="Basic residues" evidence="1">
    <location>
        <begin position="57"/>
        <end position="69"/>
    </location>
</feature>
<sequence length="178" mass="19255">MAAPRPGGPRRGGAQPELLEETARLKWGAPRRGEPEAVGRPAAGDGGSSSGCWCWRRLFRGPRRKKAKCARPGQAAPERGAGGPSSLQRLLQRLGTWRPRSLRRGERPDRLEEIPLLLLERARGADEAAAGTRSSAPGRPAQAAPARQPRRRPPPAPPAPPAPPVRAQHWFVLGKQKQ</sequence>
<keyword evidence="3" id="KW-1185">Reference proteome</keyword>
<evidence type="ECO:0000313" key="2">
    <source>
        <dbReference type="Ensembl" id="ENSCCAP00000024305.1"/>
    </source>
</evidence>
<feature type="compositionally biased region" description="Basic and acidic residues" evidence="1">
    <location>
        <begin position="103"/>
        <end position="112"/>
    </location>
</feature>
<dbReference type="AlphaFoldDB" id="A0A2K5R874"/>
<reference evidence="2" key="1">
    <citation type="submission" date="2025-08" db="UniProtKB">
        <authorList>
            <consortium name="Ensembl"/>
        </authorList>
    </citation>
    <scope>IDENTIFICATION</scope>
</reference>
<protein>
    <submittedName>
        <fullName evidence="2">Chromosome 1 open reading frame 202</fullName>
    </submittedName>
</protein>
<proteinExistence type="predicted"/>
<feature type="compositionally biased region" description="Low complexity" evidence="1">
    <location>
        <begin position="127"/>
        <end position="147"/>
    </location>
</feature>
<feature type="compositionally biased region" description="Pro residues" evidence="1">
    <location>
        <begin position="154"/>
        <end position="164"/>
    </location>
</feature>